<keyword evidence="15" id="KW-1185">Reference proteome</keyword>
<accession>A0A067QL39</accession>
<dbReference type="Pfam" id="PF22605">
    <property type="entry name" value="IBR_2"/>
    <property type="match status" value="1"/>
</dbReference>
<dbReference type="InterPro" id="IPR044066">
    <property type="entry name" value="TRIAD_supradom"/>
</dbReference>
<dbReference type="HOGENOM" id="CLU_011917_1_0_1"/>
<keyword evidence="6" id="KW-0677">Repeat</keyword>
<comment type="catalytic activity">
    <reaction evidence="1">
        <text>[E2 ubiquitin-conjugating enzyme]-S-ubiquitinyl-L-cysteine + [acceptor protein]-L-lysine = [E2 ubiquitin-conjugating enzyme]-L-cysteine + [acceptor protein]-N(6)-ubiquitinyl-L-lysine.</text>
        <dbReference type="EC" id="2.3.2.31"/>
    </reaction>
</comment>
<feature type="domain" description="RING-type" evidence="13">
    <location>
        <begin position="314"/>
        <end position="526"/>
    </location>
</feature>
<dbReference type="InterPro" id="IPR013083">
    <property type="entry name" value="Znf_RING/FYVE/PHD"/>
</dbReference>
<dbReference type="InterPro" id="IPR018957">
    <property type="entry name" value="Znf_C3HC4_RING-type"/>
</dbReference>
<dbReference type="AlphaFoldDB" id="A0A067QL39"/>
<dbReference type="EC" id="2.3.2.31" evidence="3"/>
<keyword evidence="7 10" id="KW-0863">Zinc-finger</keyword>
<evidence type="ECO:0000256" key="8">
    <source>
        <dbReference type="ARBA" id="ARBA00022786"/>
    </source>
</evidence>
<evidence type="ECO:0000256" key="5">
    <source>
        <dbReference type="ARBA" id="ARBA00022723"/>
    </source>
</evidence>
<evidence type="ECO:0000256" key="1">
    <source>
        <dbReference type="ARBA" id="ARBA00001798"/>
    </source>
</evidence>
<evidence type="ECO:0000313" key="15">
    <source>
        <dbReference type="Proteomes" id="UP000027265"/>
    </source>
</evidence>
<evidence type="ECO:0000313" key="14">
    <source>
        <dbReference type="EMBL" id="KDQ64237.1"/>
    </source>
</evidence>
<keyword evidence="4" id="KW-0808">Transferase</keyword>
<feature type="region of interest" description="Disordered" evidence="11">
    <location>
        <begin position="218"/>
        <end position="256"/>
    </location>
</feature>
<dbReference type="Gene3D" id="3.30.40.10">
    <property type="entry name" value="Zinc/RING finger domain, C3HC4 (zinc finger)"/>
    <property type="match status" value="1"/>
</dbReference>
<evidence type="ECO:0000256" key="10">
    <source>
        <dbReference type="PROSITE-ProRule" id="PRU00175"/>
    </source>
</evidence>
<sequence length="532" mass="61069">MMSRGMMENILNICLRWSNSSHLDVDDIWKAPLFQQTLTRVGIEYAQSDLENFKKLLNRLNDVGNNRSSSVVITRPPEIIACLKIKMPDNNVFVVFDSHPRPRKHPHGAAFIFNNSLDATATYLSELLQYDRSLLADVHMQWQAQLLANYSGHVCLAKDAPQLPPDWMDAIIESSLSVLAMQSQVEGLKLEKRSLELENRQLVEDINKLEDELNRRRVSERRPLDRKQKQPIRPIQNFPATESTRNTLASSTSTHSVACVASPRDVADSSRASLLRNRSENPDSEYAVRMQREYEREDLLLRQQQKFLRDAAPKLFQCGICFDQHPEGDVTRFDRCDHLFCRACTRQYVRSKLGDGRYPIFCPVCTTTSEPNPHEQGLRQLGLTEKEYSTFEEFEMSKFSVLLHCRECKNTVFVDKQEHDETEIIACPMPRCTYAWCKLCSRSIVIGGPKHSCDGSSELKHLMQQRGWKYCPGCMTPAEKVDGCNHMTCMVPGCNTHFCYVCGESIVQSVRRSDIQRGTSAHYRRCRLFEDV</sequence>
<evidence type="ECO:0000256" key="2">
    <source>
        <dbReference type="ARBA" id="ARBA00004906"/>
    </source>
</evidence>
<dbReference type="SUPFAM" id="SSF57850">
    <property type="entry name" value="RING/U-box"/>
    <property type="match status" value="2"/>
</dbReference>
<keyword evidence="5" id="KW-0479">Metal-binding</keyword>
<dbReference type="STRING" id="933084.A0A067QL39"/>
<dbReference type="PROSITE" id="PS50089">
    <property type="entry name" value="ZF_RING_2"/>
    <property type="match status" value="1"/>
</dbReference>
<evidence type="ECO:0000256" key="6">
    <source>
        <dbReference type="ARBA" id="ARBA00022737"/>
    </source>
</evidence>
<evidence type="ECO:0000256" key="7">
    <source>
        <dbReference type="ARBA" id="ARBA00022771"/>
    </source>
</evidence>
<evidence type="ECO:0000256" key="9">
    <source>
        <dbReference type="ARBA" id="ARBA00022833"/>
    </source>
</evidence>
<dbReference type="PANTHER" id="PTHR22770">
    <property type="entry name" value="UBIQUITIN CONJUGATING ENZYME 7 INTERACTING PROTEIN-RELATED"/>
    <property type="match status" value="1"/>
</dbReference>
<evidence type="ECO:0000256" key="3">
    <source>
        <dbReference type="ARBA" id="ARBA00012251"/>
    </source>
</evidence>
<dbReference type="GO" id="GO:0061630">
    <property type="term" value="F:ubiquitin protein ligase activity"/>
    <property type="evidence" value="ECO:0007669"/>
    <property type="project" value="UniProtKB-EC"/>
</dbReference>
<evidence type="ECO:0000259" key="12">
    <source>
        <dbReference type="PROSITE" id="PS50089"/>
    </source>
</evidence>
<dbReference type="InterPro" id="IPR051628">
    <property type="entry name" value="LUBAC_E3_Ligases"/>
</dbReference>
<dbReference type="InterPro" id="IPR001841">
    <property type="entry name" value="Znf_RING"/>
</dbReference>
<feature type="compositionally biased region" description="Basic and acidic residues" evidence="11">
    <location>
        <begin position="218"/>
        <end position="228"/>
    </location>
</feature>
<reference evidence="15" key="1">
    <citation type="journal article" date="2014" name="Proc. Natl. Acad. Sci. U.S.A.">
        <title>Extensive sampling of basidiomycete genomes demonstrates inadequacy of the white-rot/brown-rot paradigm for wood decay fungi.</title>
        <authorList>
            <person name="Riley R."/>
            <person name="Salamov A.A."/>
            <person name="Brown D.W."/>
            <person name="Nagy L.G."/>
            <person name="Floudas D."/>
            <person name="Held B.W."/>
            <person name="Levasseur A."/>
            <person name="Lombard V."/>
            <person name="Morin E."/>
            <person name="Otillar R."/>
            <person name="Lindquist E.A."/>
            <person name="Sun H."/>
            <person name="LaButti K.M."/>
            <person name="Schmutz J."/>
            <person name="Jabbour D."/>
            <person name="Luo H."/>
            <person name="Baker S.E."/>
            <person name="Pisabarro A.G."/>
            <person name="Walton J.D."/>
            <person name="Blanchette R.A."/>
            <person name="Henrissat B."/>
            <person name="Martin F."/>
            <person name="Cullen D."/>
            <person name="Hibbett D.S."/>
            <person name="Grigoriev I.V."/>
        </authorList>
    </citation>
    <scope>NUCLEOTIDE SEQUENCE [LARGE SCALE GENOMIC DNA]</scope>
    <source>
        <strain evidence="15">MUCL 33604</strain>
    </source>
</reference>
<dbReference type="Gene3D" id="1.20.120.1750">
    <property type="match status" value="1"/>
</dbReference>
<name>A0A067QL39_9AGAM</name>
<evidence type="ECO:0000256" key="11">
    <source>
        <dbReference type="SAM" id="MobiDB-lite"/>
    </source>
</evidence>
<dbReference type="InterPro" id="IPR054694">
    <property type="entry name" value="Parkin-like_IBR"/>
</dbReference>
<dbReference type="CDD" id="cd22584">
    <property type="entry name" value="Rcat_RBR_unk"/>
    <property type="match status" value="1"/>
</dbReference>
<dbReference type="SMART" id="SM00184">
    <property type="entry name" value="RING"/>
    <property type="match status" value="1"/>
</dbReference>
<evidence type="ECO:0000256" key="4">
    <source>
        <dbReference type="ARBA" id="ARBA00022679"/>
    </source>
</evidence>
<gene>
    <name evidence="14" type="ORF">JAAARDRAFT_166285</name>
</gene>
<dbReference type="InParanoid" id="A0A067QL39"/>
<dbReference type="Proteomes" id="UP000027265">
    <property type="component" value="Unassembled WGS sequence"/>
</dbReference>
<keyword evidence="8" id="KW-0833">Ubl conjugation pathway</keyword>
<dbReference type="Pfam" id="PF00097">
    <property type="entry name" value="zf-C3HC4"/>
    <property type="match status" value="1"/>
</dbReference>
<protein>
    <recommendedName>
        <fullName evidence="3">RBR-type E3 ubiquitin transferase</fullName>
        <ecNumber evidence="3">2.3.2.31</ecNumber>
    </recommendedName>
</protein>
<feature type="domain" description="RING-type" evidence="12">
    <location>
        <begin position="318"/>
        <end position="366"/>
    </location>
</feature>
<proteinExistence type="predicted"/>
<comment type="pathway">
    <text evidence="2">Protein modification; protein ubiquitination.</text>
</comment>
<keyword evidence="9" id="KW-0862">Zinc</keyword>
<dbReference type="OrthoDB" id="1431934at2759"/>
<dbReference type="GO" id="GO:0008270">
    <property type="term" value="F:zinc ion binding"/>
    <property type="evidence" value="ECO:0007669"/>
    <property type="project" value="UniProtKB-KW"/>
</dbReference>
<dbReference type="PROSITE" id="PS51873">
    <property type="entry name" value="TRIAD"/>
    <property type="match status" value="1"/>
</dbReference>
<evidence type="ECO:0000259" key="13">
    <source>
        <dbReference type="PROSITE" id="PS51873"/>
    </source>
</evidence>
<dbReference type="EMBL" id="KL197709">
    <property type="protein sequence ID" value="KDQ64237.1"/>
    <property type="molecule type" value="Genomic_DNA"/>
</dbReference>
<feature type="compositionally biased region" description="Polar residues" evidence="11">
    <location>
        <begin position="238"/>
        <end position="256"/>
    </location>
</feature>
<organism evidence="14 15">
    <name type="scientific">Jaapia argillacea MUCL 33604</name>
    <dbReference type="NCBI Taxonomy" id="933084"/>
    <lineage>
        <taxon>Eukaryota</taxon>
        <taxon>Fungi</taxon>
        <taxon>Dikarya</taxon>
        <taxon>Basidiomycota</taxon>
        <taxon>Agaricomycotina</taxon>
        <taxon>Agaricomycetes</taxon>
        <taxon>Agaricomycetidae</taxon>
        <taxon>Jaapiales</taxon>
        <taxon>Jaapiaceae</taxon>
        <taxon>Jaapia</taxon>
    </lineage>
</organism>